<dbReference type="EMBL" id="CP033219">
    <property type="protein sequence ID" value="AZV76935.1"/>
    <property type="molecule type" value="Genomic_DNA"/>
</dbReference>
<organism evidence="1 2">
    <name type="scientific">Parasedimentitalea marina</name>
    <dbReference type="NCBI Taxonomy" id="2483033"/>
    <lineage>
        <taxon>Bacteria</taxon>
        <taxon>Pseudomonadati</taxon>
        <taxon>Pseudomonadota</taxon>
        <taxon>Alphaproteobacteria</taxon>
        <taxon>Rhodobacterales</taxon>
        <taxon>Paracoccaceae</taxon>
        <taxon>Parasedimentitalea</taxon>
    </lineage>
</organism>
<dbReference type="Proteomes" id="UP000283063">
    <property type="component" value="Chromosome"/>
</dbReference>
<evidence type="ECO:0000313" key="1">
    <source>
        <dbReference type="EMBL" id="AZV76935.1"/>
    </source>
</evidence>
<keyword evidence="2" id="KW-1185">Reference proteome</keyword>
<dbReference type="AlphaFoldDB" id="A0A3T0MYU8"/>
<sequence length="68" mass="7597">MLLAGARKRVMEKKQFFFHLFSTAAQDKRLAALTRLLNGGPKSVQSSVWRLIFACGVTSLRVDELSVT</sequence>
<protein>
    <submittedName>
        <fullName evidence="1">Uncharacterized protein</fullName>
    </submittedName>
</protein>
<proteinExistence type="predicted"/>
<evidence type="ECO:0000313" key="2">
    <source>
        <dbReference type="Proteomes" id="UP000283063"/>
    </source>
</evidence>
<accession>A0A3T0MYU8</accession>
<reference evidence="1 2" key="1">
    <citation type="submission" date="2018-10" db="EMBL/GenBank/DDBJ databases">
        <title>Parasedimentitalea marina sp. nov., a psychrophilic bacterium isolated from deep seawater of the New Britain Trench.</title>
        <authorList>
            <person name="Cao J."/>
        </authorList>
    </citation>
    <scope>NUCLEOTIDE SEQUENCE [LARGE SCALE GENOMIC DNA]</scope>
    <source>
        <strain evidence="1 2">W43</strain>
    </source>
</reference>
<name>A0A3T0MYU8_9RHOB</name>
<dbReference type="KEGG" id="sedi:EBB79_02835"/>
<gene>
    <name evidence="1" type="ORF">EBB79_02835</name>
</gene>
<dbReference type="RefSeq" id="WP_127747457.1">
    <property type="nucleotide sequence ID" value="NZ_CP033219.1"/>
</dbReference>